<dbReference type="InterPro" id="IPR017441">
    <property type="entry name" value="Protein_kinase_ATP_BS"/>
</dbReference>
<dbReference type="SUPFAM" id="SSF56112">
    <property type="entry name" value="Protein kinase-like (PK-like)"/>
    <property type="match status" value="1"/>
</dbReference>
<accession>A0A146KGG3</accession>
<dbReference type="AlphaFoldDB" id="A0A146KGG3"/>
<dbReference type="PROSITE" id="PS00108">
    <property type="entry name" value="PROTEIN_KINASE_ST"/>
    <property type="match status" value="1"/>
</dbReference>
<dbReference type="PANTHER" id="PTHR44167">
    <property type="entry name" value="OVARIAN-SPECIFIC SERINE/THREONINE-PROTEIN KINASE LOK-RELATED"/>
    <property type="match status" value="1"/>
</dbReference>
<feature type="domain" description="Protein kinase" evidence="5">
    <location>
        <begin position="12"/>
        <end position="287"/>
    </location>
</feature>
<dbReference type="InterPro" id="IPR000719">
    <property type="entry name" value="Prot_kinase_dom"/>
</dbReference>
<organism evidence="6">
    <name type="scientific">Trepomonas sp. PC1</name>
    <dbReference type="NCBI Taxonomy" id="1076344"/>
    <lineage>
        <taxon>Eukaryota</taxon>
        <taxon>Metamonada</taxon>
        <taxon>Diplomonadida</taxon>
        <taxon>Hexamitidae</taxon>
        <taxon>Hexamitinae</taxon>
        <taxon>Trepomonas</taxon>
    </lineage>
</organism>
<evidence type="ECO:0000313" key="6">
    <source>
        <dbReference type="EMBL" id="JAP95860.1"/>
    </source>
</evidence>
<feature type="binding site" evidence="3">
    <location>
        <position position="41"/>
    </location>
    <ligand>
        <name>ATP</name>
        <dbReference type="ChEBI" id="CHEBI:30616"/>
    </ligand>
</feature>
<keyword evidence="4" id="KW-0723">Serine/threonine-protein kinase</keyword>
<evidence type="ECO:0000259" key="5">
    <source>
        <dbReference type="PROSITE" id="PS50011"/>
    </source>
</evidence>
<protein>
    <submittedName>
        <fullName evidence="6">Protein kinase domain-containing protein</fullName>
    </submittedName>
</protein>
<dbReference type="Gene3D" id="1.10.510.10">
    <property type="entry name" value="Transferase(Phosphotransferase) domain 1"/>
    <property type="match status" value="1"/>
</dbReference>
<dbReference type="GO" id="GO:0005737">
    <property type="term" value="C:cytoplasm"/>
    <property type="evidence" value="ECO:0007669"/>
    <property type="project" value="TreeGrafter"/>
</dbReference>
<dbReference type="EMBL" id="GDID01000746">
    <property type="protein sequence ID" value="JAP95860.1"/>
    <property type="molecule type" value="Transcribed_RNA"/>
</dbReference>
<dbReference type="InterPro" id="IPR008271">
    <property type="entry name" value="Ser/Thr_kinase_AS"/>
</dbReference>
<evidence type="ECO:0000256" key="1">
    <source>
        <dbReference type="ARBA" id="ARBA00022741"/>
    </source>
</evidence>
<dbReference type="InterPro" id="IPR011009">
    <property type="entry name" value="Kinase-like_dom_sf"/>
</dbReference>
<gene>
    <name evidence="6" type="ORF">TPC1_11003</name>
</gene>
<dbReference type="GO" id="GO:0005634">
    <property type="term" value="C:nucleus"/>
    <property type="evidence" value="ECO:0007669"/>
    <property type="project" value="TreeGrafter"/>
</dbReference>
<keyword evidence="6" id="KW-0808">Transferase</keyword>
<dbReference type="PANTHER" id="PTHR44167:SF24">
    <property type="entry name" value="SERINE_THREONINE-PROTEIN KINASE CHK2"/>
    <property type="match status" value="1"/>
</dbReference>
<dbReference type="SMART" id="SM00220">
    <property type="entry name" value="S_TKc"/>
    <property type="match status" value="1"/>
</dbReference>
<reference evidence="6" key="1">
    <citation type="submission" date="2015-07" db="EMBL/GenBank/DDBJ databases">
        <title>Adaptation to a free-living lifestyle via gene acquisitions in the diplomonad Trepomonas sp. PC1.</title>
        <authorList>
            <person name="Xu F."/>
            <person name="Jerlstrom-Hultqvist J."/>
            <person name="Kolisko M."/>
            <person name="Simpson A.G.B."/>
            <person name="Roger A.J."/>
            <person name="Svard S.G."/>
            <person name="Andersson J.O."/>
        </authorList>
    </citation>
    <scope>NUCLEOTIDE SEQUENCE</scope>
    <source>
        <strain evidence="6">PC1</strain>
    </source>
</reference>
<dbReference type="GO" id="GO:0044773">
    <property type="term" value="P:mitotic DNA damage checkpoint signaling"/>
    <property type="evidence" value="ECO:0007669"/>
    <property type="project" value="TreeGrafter"/>
</dbReference>
<dbReference type="GO" id="GO:0005524">
    <property type="term" value="F:ATP binding"/>
    <property type="evidence" value="ECO:0007669"/>
    <property type="project" value="UniProtKB-UniRule"/>
</dbReference>
<evidence type="ECO:0000256" key="4">
    <source>
        <dbReference type="RuleBase" id="RU000304"/>
    </source>
</evidence>
<dbReference type="CDD" id="cd00180">
    <property type="entry name" value="PKc"/>
    <property type="match status" value="1"/>
</dbReference>
<keyword evidence="2 3" id="KW-0067">ATP-binding</keyword>
<dbReference type="GO" id="GO:0004674">
    <property type="term" value="F:protein serine/threonine kinase activity"/>
    <property type="evidence" value="ECO:0007669"/>
    <property type="project" value="UniProtKB-KW"/>
</dbReference>
<sequence length="461" mass="53500">MTKIIINQFEFDLYTDRIGDGQFATVFKAKNNDQLIDVALKVFKNENTLSNLSEQAKIEYQILQIVKDRYVSGAIEILQDYEVENKQFQQIFGDKVQIIVTEFCEGLSLENYMLNKAKKNQIIAFKLMLQLARAVETLHLKNYIHLDIKPANILLTKYNDIVLCDFGISQQVESARGYVYCENGTLNFMAPEIMKSPIKEQRITTASDIWSMGVVWYYILFNKLPYNLGPGDVDYEKIHMLENVQIDYCHEFQNDEKFKSLIYLTQKMMNQNPACRPTAAEVVQTFTKINDLNIQNLIFNAYKSQQVQLNNQGIINIVASAGVFLYAQKDNQIYVLLQNYFDIPKQCMKGFADFGGRMAVGDVSPIVCIIRNLAVKTRNRIVFLDLQASTSVYIEQSKYMLFFHQIEKCDSLEFNHKRLQVKWFKLSEIFQTGFEYKLNPRLMLAQNEVELFFSAKMGEIK</sequence>
<dbReference type="PROSITE" id="PS00107">
    <property type="entry name" value="PROTEIN_KINASE_ATP"/>
    <property type="match status" value="1"/>
</dbReference>
<evidence type="ECO:0000256" key="2">
    <source>
        <dbReference type="ARBA" id="ARBA00022840"/>
    </source>
</evidence>
<name>A0A146KGG3_9EUKA</name>
<proteinExistence type="inferred from homology"/>
<evidence type="ECO:0000256" key="3">
    <source>
        <dbReference type="PROSITE-ProRule" id="PRU10141"/>
    </source>
</evidence>
<dbReference type="Gene3D" id="3.30.200.20">
    <property type="entry name" value="Phosphorylase Kinase, domain 1"/>
    <property type="match status" value="1"/>
</dbReference>
<dbReference type="PROSITE" id="PS50011">
    <property type="entry name" value="PROTEIN_KINASE_DOM"/>
    <property type="match status" value="1"/>
</dbReference>
<keyword evidence="1 3" id="KW-0547">Nucleotide-binding</keyword>
<dbReference type="Pfam" id="PF00069">
    <property type="entry name" value="Pkinase"/>
    <property type="match status" value="1"/>
</dbReference>
<keyword evidence="6" id="KW-0418">Kinase</keyword>
<comment type="similarity">
    <text evidence="4">Belongs to the protein kinase superfamily.</text>
</comment>